<feature type="chain" id="PRO_5040513771" evidence="1">
    <location>
        <begin position="16"/>
        <end position="128"/>
    </location>
</feature>
<gene>
    <name evidence="2" type="ORF">BJ878DRAFT_213304</name>
</gene>
<dbReference type="EMBL" id="MU253779">
    <property type="protein sequence ID" value="KAG9247186.1"/>
    <property type="molecule type" value="Genomic_DNA"/>
</dbReference>
<accession>A0A9P8CJ66</accession>
<dbReference type="Proteomes" id="UP000887226">
    <property type="component" value="Unassembled WGS sequence"/>
</dbReference>
<evidence type="ECO:0000256" key="1">
    <source>
        <dbReference type="SAM" id="SignalP"/>
    </source>
</evidence>
<dbReference type="AlphaFoldDB" id="A0A9P8CJ66"/>
<evidence type="ECO:0000313" key="3">
    <source>
        <dbReference type="Proteomes" id="UP000887226"/>
    </source>
</evidence>
<feature type="signal peptide" evidence="1">
    <location>
        <begin position="1"/>
        <end position="15"/>
    </location>
</feature>
<keyword evidence="3" id="KW-1185">Reference proteome</keyword>
<reference evidence="2" key="1">
    <citation type="journal article" date="2021" name="IMA Fungus">
        <title>Genomic characterization of three marine fungi, including Emericellopsis atlantica sp. nov. with signatures of a generalist lifestyle and marine biomass degradation.</title>
        <authorList>
            <person name="Hagestad O.C."/>
            <person name="Hou L."/>
            <person name="Andersen J.H."/>
            <person name="Hansen E.H."/>
            <person name="Altermark B."/>
            <person name="Li C."/>
            <person name="Kuhnert E."/>
            <person name="Cox R.J."/>
            <person name="Crous P.W."/>
            <person name="Spatafora J.W."/>
            <person name="Lail K."/>
            <person name="Amirebrahimi M."/>
            <person name="Lipzen A."/>
            <person name="Pangilinan J."/>
            <person name="Andreopoulos W."/>
            <person name="Hayes R.D."/>
            <person name="Ng V."/>
            <person name="Grigoriev I.V."/>
            <person name="Jackson S.A."/>
            <person name="Sutton T.D.S."/>
            <person name="Dobson A.D.W."/>
            <person name="Rama T."/>
        </authorList>
    </citation>
    <scope>NUCLEOTIDE SEQUENCE</scope>
    <source>
        <strain evidence="2">TRa3180A</strain>
    </source>
</reference>
<proteinExistence type="predicted"/>
<keyword evidence="1" id="KW-0732">Signal</keyword>
<comment type="caution">
    <text evidence="2">The sequence shown here is derived from an EMBL/GenBank/DDBJ whole genome shotgun (WGS) entry which is preliminary data.</text>
</comment>
<protein>
    <submittedName>
        <fullName evidence="2">Uncharacterized protein</fullName>
    </submittedName>
</protein>
<evidence type="ECO:0000313" key="2">
    <source>
        <dbReference type="EMBL" id="KAG9247186.1"/>
    </source>
</evidence>
<name>A0A9P8CJ66_9HELO</name>
<organism evidence="2 3">
    <name type="scientific">Calycina marina</name>
    <dbReference type="NCBI Taxonomy" id="1763456"/>
    <lineage>
        <taxon>Eukaryota</taxon>
        <taxon>Fungi</taxon>
        <taxon>Dikarya</taxon>
        <taxon>Ascomycota</taxon>
        <taxon>Pezizomycotina</taxon>
        <taxon>Leotiomycetes</taxon>
        <taxon>Helotiales</taxon>
        <taxon>Pezizellaceae</taxon>
        <taxon>Calycina</taxon>
    </lineage>
</organism>
<sequence>MFAVVFCLLLSSVDAKMISPLNRTNFNPTVHKHDHYPDFALIRDSTASLSVRPTLCIRIVCNIYVCNWKDHHVDPVQPNHILKAITNLRIDETTLSIRPHKCDLPHGGTASGSISICNDVYRCFPPSP</sequence>